<feature type="active site" description="Charge relay system" evidence="5">
    <location>
        <position position="382"/>
    </location>
</feature>
<dbReference type="EMBL" id="BAABBN010000007">
    <property type="protein sequence ID" value="GAA3927808.1"/>
    <property type="molecule type" value="Genomic_DNA"/>
</dbReference>
<dbReference type="RefSeq" id="WP_344798895.1">
    <property type="nucleotide sequence ID" value="NZ_BAABBN010000007.1"/>
</dbReference>
<name>A0ABP7MSQ9_9GAMM</name>
<proteinExistence type="inferred from homology"/>
<dbReference type="InterPro" id="IPR000209">
    <property type="entry name" value="Peptidase_S8/S53_dom"/>
</dbReference>
<dbReference type="PANTHER" id="PTHR43399">
    <property type="entry name" value="SUBTILISIN-RELATED"/>
    <property type="match status" value="1"/>
</dbReference>
<dbReference type="Proteomes" id="UP001501565">
    <property type="component" value="Unassembled WGS sequence"/>
</dbReference>
<dbReference type="InterPro" id="IPR049886">
    <property type="entry name" value="CFI_box_CTERM_dom"/>
</dbReference>
<dbReference type="Gene3D" id="2.60.40.10">
    <property type="entry name" value="Immunoglobulins"/>
    <property type="match status" value="2"/>
</dbReference>
<dbReference type="CDD" id="cd07473">
    <property type="entry name" value="Peptidases_S8_Subtilisin_like"/>
    <property type="match status" value="1"/>
</dbReference>
<feature type="active site" description="Charge relay system" evidence="5">
    <location>
        <position position="163"/>
    </location>
</feature>
<evidence type="ECO:0000256" key="2">
    <source>
        <dbReference type="ARBA" id="ARBA00022670"/>
    </source>
</evidence>
<evidence type="ECO:0000313" key="9">
    <source>
        <dbReference type="EMBL" id="GAA3927808.1"/>
    </source>
</evidence>
<evidence type="ECO:0000256" key="6">
    <source>
        <dbReference type="RuleBase" id="RU003355"/>
    </source>
</evidence>
<reference evidence="10" key="1">
    <citation type="journal article" date="2019" name="Int. J. Syst. Evol. Microbiol.">
        <title>The Global Catalogue of Microorganisms (GCM) 10K type strain sequencing project: providing services to taxonomists for standard genome sequencing and annotation.</title>
        <authorList>
            <consortium name="The Broad Institute Genomics Platform"/>
            <consortium name="The Broad Institute Genome Sequencing Center for Infectious Disease"/>
            <person name="Wu L."/>
            <person name="Ma J."/>
        </authorList>
    </citation>
    <scope>NUCLEOTIDE SEQUENCE [LARGE SCALE GENOMIC DNA]</scope>
    <source>
        <strain evidence="10">JCM 17551</strain>
    </source>
</reference>
<keyword evidence="7" id="KW-0812">Transmembrane</keyword>
<dbReference type="NCBIfam" id="NF041770">
    <property type="entry name" value="CFI_box_CTERM"/>
    <property type="match status" value="1"/>
</dbReference>
<keyword evidence="10" id="KW-1185">Reference proteome</keyword>
<keyword evidence="7" id="KW-1133">Transmembrane helix</keyword>
<keyword evidence="2 5" id="KW-0645">Protease</keyword>
<feature type="domain" description="Peptidase S8/S53" evidence="8">
    <location>
        <begin position="156"/>
        <end position="401"/>
    </location>
</feature>
<evidence type="ECO:0000259" key="8">
    <source>
        <dbReference type="Pfam" id="PF00082"/>
    </source>
</evidence>
<dbReference type="PROSITE" id="PS51892">
    <property type="entry name" value="SUBTILASE"/>
    <property type="match status" value="1"/>
</dbReference>
<gene>
    <name evidence="9" type="ORF">GCM10022277_25270</name>
</gene>
<dbReference type="PANTHER" id="PTHR43399:SF4">
    <property type="entry name" value="CELL WALL-ASSOCIATED PROTEASE"/>
    <property type="match status" value="1"/>
</dbReference>
<dbReference type="InterPro" id="IPR023827">
    <property type="entry name" value="Peptidase_S8_Asp-AS"/>
</dbReference>
<dbReference type="PROSITE" id="PS00137">
    <property type="entry name" value="SUBTILASE_HIS"/>
    <property type="match status" value="1"/>
</dbReference>
<evidence type="ECO:0000256" key="7">
    <source>
        <dbReference type="SAM" id="Phobius"/>
    </source>
</evidence>
<dbReference type="InterPro" id="IPR022398">
    <property type="entry name" value="Peptidase_S8_His-AS"/>
</dbReference>
<dbReference type="InterPro" id="IPR015500">
    <property type="entry name" value="Peptidase_S8_subtilisin-rel"/>
</dbReference>
<evidence type="ECO:0000256" key="5">
    <source>
        <dbReference type="PROSITE-ProRule" id="PRU01240"/>
    </source>
</evidence>
<comment type="caution">
    <text evidence="9">The sequence shown here is derived from an EMBL/GenBank/DDBJ whole genome shotgun (WGS) entry which is preliminary data.</text>
</comment>
<dbReference type="InterPro" id="IPR013783">
    <property type="entry name" value="Ig-like_fold"/>
</dbReference>
<dbReference type="InterPro" id="IPR051048">
    <property type="entry name" value="Peptidase_S8/S53_subtilisin"/>
</dbReference>
<evidence type="ECO:0000256" key="1">
    <source>
        <dbReference type="ARBA" id="ARBA00011073"/>
    </source>
</evidence>
<organism evidence="9 10">
    <name type="scientific">Litoribacillus peritrichatus</name>
    <dbReference type="NCBI Taxonomy" id="718191"/>
    <lineage>
        <taxon>Bacteria</taxon>
        <taxon>Pseudomonadati</taxon>
        <taxon>Pseudomonadota</taxon>
        <taxon>Gammaproteobacteria</taxon>
        <taxon>Oceanospirillales</taxon>
        <taxon>Oceanospirillaceae</taxon>
        <taxon>Litoribacillus</taxon>
    </lineage>
</organism>
<dbReference type="Gene3D" id="3.40.50.200">
    <property type="entry name" value="Peptidase S8/S53 domain"/>
    <property type="match status" value="1"/>
</dbReference>
<dbReference type="PROSITE" id="PS00136">
    <property type="entry name" value="SUBTILASE_ASP"/>
    <property type="match status" value="1"/>
</dbReference>
<dbReference type="PROSITE" id="PS00138">
    <property type="entry name" value="SUBTILASE_SER"/>
    <property type="match status" value="1"/>
</dbReference>
<dbReference type="PRINTS" id="PR00723">
    <property type="entry name" value="SUBTILISIN"/>
</dbReference>
<evidence type="ECO:0000256" key="3">
    <source>
        <dbReference type="ARBA" id="ARBA00022801"/>
    </source>
</evidence>
<feature type="transmembrane region" description="Helical" evidence="7">
    <location>
        <begin position="920"/>
        <end position="945"/>
    </location>
</feature>
<keyword evidence="7" id="KW-0472">Membrane</keyword>
<dbReference type="InterPro" id="IPR036852">
    <property type="entry name" value="Peptidase_S8/S53_dom_sf"/>
</dbReference>
<sequence>MQSDTSLKALSSLFSFRPSVCRTAHQPFKFIAVLLTLIYLSFFQLTVHADSIITTWRSDPALHGFHFQSSQIPLTQVIQIGNHWTATIEAPENASLTKLLLTARQHPEIISAEQNQRAQVSLIPDDQSFIDNAFNQAHHTQINSTDAWDARTDCSDVVVAVVDTGIDVDHPDLITNLWQNTDEIPDNGIDDDNNGYIDDINGACVRSSCINNQINDGFGHGSHVAGLIAAQGNNATGVTGACWNARLMIVKSLGDTGSGSVSDVAAGILYAINNGADIVNASLTISSFSSTLKSVVEQANQQGILIVTAAGNFASNNDQTPVYPASFRNSYDNLMAIANVNGSGALHTNSNFGSESVDFAAPGVSLFSTWKNGQYANSTGTSMSAPLVSGVAALMLAENTQSDVSIKAGLLASGTPSADLDWQMVSPVVLDANASLVNSGTAPLALFRATANDGSYQLFGYDLNTVNRVTFTEPLTSGEQETEFTSFNNHTSQSLNVTLPDETKSGIFQLHSPSSSSNQLFIKRTISAPSNLAFTRNETQVTLSWSTPLNADQVRIERGEPGGAFTEIATLSAPANVYQDTVDESVSYYYRIRGGYDYVHPRTSNVTTESSAYSSTIITQPEDANSFSYWLTETLPSVGLGSNIKIQLAASSSGDYELTAGALPTGLSLSESGLITGTVTSIGTFNFSITFQPNGSSDEDEKPFTMTVNNSSAGIMQLTDQQSLTIQMSASTGTLSSVQALSLNNFSSLSGLSVQLVQQILISDLPVSASETSEITLTINDSANGQFTDVYLANNNNQWLSSAEIANSQVASETASILVEDGSEFDLDNQVNGEIVARVASVSASETTSSSSGSDSRCFIASAVYSNGHQNLSTLRQFRDNVLAKLPGGGELINYYYQASPKAVVWMQDHPALLNLTRSVISLFSAILRAPGETLFFALILLFAWRTYHHRRTDYITDKRS</sequence>
<accession>A0ABP7MSQ9</accession>
<dbReference type="Pfam" id="PF00082">
    <property type="entry name" value="Peptidase_S8"/>
    <property type="match status" value="1"/>
</dbReference>
<keyword evidence="3 5" id="KW-0378">Hydrolase</keyword>
<evidence type="ECO:0000256" key="4">
    <source>
        <dbReference type="ARBA" id="ARBA00022825"/>
    </source>
</evidence>
<evidence type="ECO:0000313" key="10">
    <source>
        <dbReference type="Proteomes" id="UP001501565"/>
    </source>
</evidence>
<protein>
    <recommendedName>
        <fullName evidence="8">Peptidase S8/S53 domain-containing protein</fullName>
    </recommendedName>
</protein>
<keyword evidence="4 5" id="KW-0720">Serine protease</keyword>
<dbReference type="InterPro" id="IPR023828">
    <property type="entry name" value="Peptidase_S8_Ser-AS"/>
</dbReference>
<dbReference type="InterPro" id="IPR034204">
    <property type="entry name" value="PfSUB1-like_cat_dom"/>
</dbReference>
<dbReference type="SUPFAM" id="SSF52743">
    <property type="entry name" value="Subtilisin-like"/>
    <property type="match status" value="1"/>
</dbReference>
<comment type="similarity">
    <text evidence="1 5 6">Belongs to the peptidase S8 family.</text>
</comment>
<feature type="active site" description="Charge relay system" evidence="5">
    <location>
        <position position="220"/>
    </location>
</feature>